<dbReference type="VEuPathDB" id="FungiDB:VP01_3799g2"/>
<proteinExistence type="predicted"/>
<organism evidence="1 2">
    <name type="scientific">Puccinia sorghi</name>
    <dbReference type="NCBI Taxonomy" id="27349"/>
    <lineage>
        <taxon>Eukaryota</taxon>
        <taxon>Fungi</taxon>
        <taxon>Dikarya</taxon>
        <taxon>Basidiomycota</taxon>
        <taxon>Pucciniomycotina</taxon>
        <taxon>Pucciniomycetes</taxon>
        <taxon>Pucciniales</taxon>
        <taxon>Pucciniaceae</taxon>
        <taxon>Puccinia</taxon>
    </lineage>
</organism>
<name>A0A0L6UTK0_9BASI</name>
<dbReference type="OrthoDB" id="2504957at2759"/>
<keyword evidence="2" id="KW-1185">Reference proteome</keyword>
<gene>
    <name evidence="1" type="ORF">VP01_3799g2</name>
</gene>
<evidence type="ECO:0000313" key="2">
    <source>
        <dbReference type="Proteomes" id="UP000037035"/>
    </source>
</evidence>
<reference evidence="1 2" key="1">
    <citation type="submission" date="2015-08" db="EMBL/GenBank/DDBJ databases">
        <title>Next Generation Sequencing and Analysis of the Genome of Puccinia sorghi L Schw, the Causal Agent of Maize Common Rust.</title>
        <authorList>
            <person name="Rochi L."/>
            <person name="Burguener G."/>
            <person name="Darino M."/>
            <person name="Turjanski A."/>
            <person name="Kreff E."/>
            <person name="Dieguez M.J."/>
            <person name="Sacco F."/>
        </authorList>
    </citation>
    <scope>NUCLEOTIDE SEQUENCE [LARGE SCALE GENOMIC DNA]</scope>
    <source>
        <strain evidence="1 2">RO10H11247</strain>
    </source>
</reference>
<protein>
    <submittedName>
        <fullName evidence="1">Uncharacterized protein</fullName>
    </submittedName>
</protein>
<sequence length="50" mass="5699">MAGWKILETAFYALMALKGAKKKYLLDILDPHSKRNMAENIYLALKSSLQ</sequence>
<evidence type="ECO:0000313" key="1">
    <source>
        <dbReference type="EMBL" id="KNZ51824.1"/>
    </source>
</evidence>
<dbReference type="AlphaFoldDB" id="A0A0L6UTK0"/>
<dbReference type="Proteomes" id="UP000037035">
    <property type="component" value="Unassembled WGS sequence"/>
</dbReference>
<accession>A0A0L6UTK0</accession>
<dbReference type="EMBL" id="LAVV01008833">
    <property type="protein sequence ID" value="KNZ51824.1"/>
    <property type="molecule type" value="Genomic_DNA"/>
</dbReference>
<comment type="caution">
    <text evidence="1">The sequence shown here is derived from an EMBL/GenBank/DDBJ whole genome shotgun (WGS) entry which is preliminary data.</text>
</comment>